<reference evidence="1 2" key="1">
    <citation type="journal article" date="2014" name="Gut Pathog.">
        <title>Gene clusters of Hafnia alvei strain FB1 important in survival and pathogenesis: a draft genome perspective.</title>
        <authorList>
            <person name="Tan J.Y."/>
            <person name="Yin W.F."/>
            <person name="Chan K.G."/>
        </authorList>
    </citation>
    <scope>NUCLEOTIDE SEQUENCE [LARGE SCALE GENOMIC DNA]</scope>
    <source>
        <strain evidence="1 2">FB1</strain>
    </source>
</reference>
<name>A0A097R3H2_HAFAL</name>
<proteinExistence type="predicted"/>
<dbReference type="RefSeq" id="WP_025796639.1">
    <property type="nucleotide sequence ID" value="NZ_CP009706.1"/>
</dbReference>
<protein>
    <recommendedName>
        <fullName evidence="3">Tail protein</fullName>
    </recommendedName>
</protein>
<sequence>MADLSQIANVVISLDTASIAKASFGIPLAVSPTTAFSERVRKYSSYNAAQQDGLDPQTLKALSAVFSQTPRPNQAWVGRRNAVLVNLTVTIPSIVAGNIFTFNVNGTDITYTAASGDDAEDVYTGLNTALTAQSVIAALFTATASADGLSLTIKAPDTATVIKPVTNLGISSSGSDDGLAADLNAIQQEDSGWYGFALVERGDDLISAAAAWAETQTKLFFACSDTAGIWASGDTDIASQLQELQYLRTSLIAHKAAATEYPEMAWMGRCFTIAPGGETWALKTLSAITPSKFSDTEQSYVFQKNANAYEKYAENTFLINKGKVASGEWIDVVRFRDWLVDNIQKNMASLMIRQKKVPYTNGGIALIVNNLNGSLIQGQQAGGIAPDERDADGNTVPGFKITYPNAADVSADIKATRTLYIDFVALLAGAIQLVEINGSLTYSYEG</sequence>
<evidence type="ECO:0000313" key="2">
    <source>
        <dbReference type="Proteomes" id="UP000029986"/>
    </source>
</evidence>
<dbReference type="PATRIC" id="fig|1453496.5.peg.2697"/>
<dbReference type="OrthoDB" id="1684431at2"/>
<dbReference type="Pfam" id="PF11863">
    <property type="entry name" value="DUF3383"/>
    <property type="match status" value="1"/>
</dbReference>
<keyword evidence="2" id="KW-1185">Reference proteome</keyword>
<accession>A0A097R3H2</accession>
<dbReference type="AlphaFoldDB" id="A0A097R3H2"/>
<dbReference type="InterPro" id="IPR021808">
    <property type="entry name" value="DUF3383"/>
</dbReference>
<dbReference type="eggNOG" id="ENOG502Z867">
    <property type="taxonomic scope" value="Bacteria"/>
</dbReference>
<evidence type="ECO:0008006" key="3">
    <source>
        <dbReference type="Google" id="ProtNLM"/>
    </source>
</evidence>
<organism evidence="1 2">
    <name type="scientific">Hafnia alvei FB1</name>
    <dbReference type="NCBI Taxonomy" id="1453496"/>
    <lineage>
        <taxon>Bacteria</taxon>
        <taxon>Pseudomonadati</taxon>
        <taxon>Pseudomonadota</taxon>
        <taxon>Gammaproteobacteria</taxon>
        <taxon>Enterobacterales</taxon>
        <taxon>Hafniaceae</taxon>
        <taxon>Hafnia</taxon>
    </lineage>
</organism>
<dbReference type="EMBL" id="CP009706">
    <property type="protein sequence ID" value="AIU73264.1"/>
    <property type="molecule type" value="Genomic_DNA"/>
</dbReference>
<evidence type="ECO:0000313" key="1">
    <source>
        <dbReference type="EMBL" id="AIU73264.1"/>
    </source>
</evidence>
<dbReference type="KEGG" id="hav:AT03_13245"/>
<dbReference type="Proteomes" id="UP000029986">
    <property type="component" value="Chromosome"/>
</dbReference>
<gene>
    <name evidence="1" type="ORF">AT03_13245</name>
</gene>
<dbReference type="HOGENOM" id="CLU_648564_0_0_6"/>